<evidence type="ECO:0000313" key="3">
    <source>
        <dbReference type="EMBL" id="KAJ3253746.1"/>
    </source>
</evidence>
<evidence type="ECO:0000313" key="4">
    <source>
        <dbReference type="Proteomes" id="UP001210925"/>
    </source>
</evidence>
<keyword evidence="4" id="KW-1185">Reference proteome</keyword>
<evidence type="ECO:0000256" key="2">
    <source>
        <dbReference type="SAM" id="Phobius"/>
    </source>
</evidence>
<protein>
    <submittedName>
        <fullName evidence="3">Uncharacterized protein</fullName>
    </submittedName>
</protein>
<comment type="caution">
    <text evidence="3">The sequence shown here is derived from an EMBL/GenBank/DDBJ whole genome shotgun (WGS) entry which is preliminary data.</text>
</comment>
<feature type="region of interest" description="Disordered" evidence="1">
    <location>
        <begin position="85"/>
        <end position="115"/>
    </location>
</feature>
<dbReference type="Proteomes" id="UP001210925">
    <property type="component" value="Unassembled WGS sequence"/>
</dbReference>
<gene>
    <name evidence="3" type="ORF">HK103_000338</name>
</gene>
<evidence type="ECO:0000256" key="1">
    <source>
        <dbReference type="SAM" id="MobiDB-lite"/>
    </source>
</evidence>
<accession>A0AAD5Y3R0</accession>
<keyword evidence="2" id="KW-0472">Membrane</keyword>
<name>A0AAD5Y3R0_9FUNG</name>
<dbReference type="EMBL" id="JADGKB010000101">
    <property type="protein sequence ID" value="KAJ3253746.1"/>
    <property type="molecule type" value="Genomic_DNA"/>
</dbReference>
<feature type="transmembrane region" description="Helical" evidence="2">
    <location>
        <begin position="20"/>
        <end position="44"/>
    </location>
</feature>
<reference evidence="3" key="1">
    <citation type="submission" date="2020-05" db="EMBL/GenBank/DDBJ databases">
        <title>Phylogenomic resolution of chytrid fungi.</title>
        <authorList>
            <person name="Stajich J.E."/>
            <person name="Amses K."/>
            <person name="Simmons R."/>
            <person name="Seto K."/>
            <person name="Myers J."/>
            <person name="Bonds A."/>
            <person name="Quandt C.A."/>
            <person name="Barry K."/>
            <person name="Liu P."/>
            <person name="Grigoriev I."/>
            <person name="Longcore J.E."/>
            <person name="James T.Y."/>
        </authorList>
    </citation>
    <scope>NUCLEOTIDE SEQUENCE</scope>
    <source>
        <strain evidence="3">PLAUS21</strain>
    </source>
</reference>
<keyword evidence="2" id="KW-1133">Transmembrane helix</keyword>
<dbReference type="AlphaFoldDB" id="A0AAD5Y3R0"/>
<proteinExistence type="predicted"/>
<keyword evidence="2" id="KW-0812">Transmembrane</keyword>
<organism evidence="3 4">
    <name type="scientific">Boothiomyces macroporosus</name>
    <dbReference type="NCBI Taxonomy" id="261099"/>
    <lineage>
        <taxon>Eukaryota</taxon>
        <taxon>Fungi</taxon>
        <taxon>Fungi incertae sedis</taxon>
        <taxon>Chytridiomycota</taxon>
        <taxon>Chytridiomycota incertae sedis</taxon>
        <taxon>Chytridiomycetes</taxon>
        <taxon>Rhizophydiales</taxon>
        <taxon>Terramycetaceae</taxon>
        <taxon>Boothiomyces</taxon>
    </lineage>
</organism>
<sequence length="212" mass="23467">MNSADSASPTTTSASQGSGGLRLGVLLTAILVPIVFIILAAILCCCCKTKDRKRGAPVPAPQRKINDDLEQKQIAFTKLDTTVEMEKPYVPSESKSLPRPSPHTIPKTHSLPRMRNSDDIKTLQDTLSRLSHKNHSGNLEELTLPRSSFGSKDHIPVKIDPQEAYEIQNIYELRKFDVEHVEYNQDRTSRQVSFVGSSAESDGGFSFIDSEI</sequence>